<feature type="region of interest" description="Disordered" evidence="1">
    <location>
        <begin position="259"/>
        <end position="339"/>
    </location>
</feature>
<dbReference type="InterPro" id="IPR000008">
    <property type="entry name" value="C2_dom"/>
</dbReference>
<dbReference type="Pfam" id="PF00168">
    <property type="entry name" value="C2"/>
    <property type="match status" value="1"/>
</dbReference>
<evidence type="ECO:0000256" key="1">
    <source>
        <dbReference type="SAM" id="MobiDB-lite"/>
    </source>
</evidence>
<dbReference type="SUPFAM" id="SSF49562">
    <property type="entry name" value="C2 domain (Calcium/lipid-binding domain, CaLB)"/>
    <property type="match status" value="1"/>
</dbReference>
<feature type="compositionally biased region" description="Gly residues" evidence="1">
    <location>
        <begin position="408"/>
        <end position="423"/>
    </location>
</feature>
<feature type="region of interest" description="Disordered" evidence="1">
    <location>
        <begin position="398"/>
        <end position="428"/>
    </location>
</feature>
<feature type="region of interest" description="Disordered" evidence="1">
    <location>
        <begin position="205"/>
        <end position="243"/>
    </location>
</feature>
<feature type="domain" description="C2" evidence="2">
    <location>
        <begin position="1"/>
        <end position="111"/>
    </location>
</feature>
<protein>
    <recommendedName>
        <fullName evidence="2">C2 domain-containing protein</fullName>
    </recommendedName>
</protein>
<organism evidence="3 4">
    <name type="scientific">Linum trigynum</name>
    <dbReference type="NCBI Taxonomy" id="586398"/>
    <lineage>
        <taxon>Eukaryota</taxon>
        <taxon>Viridiplantae</taxon>
        <taxon>Streptophyta</taxon>
        <taxon>Embryophyta</taxon>
        <taxon>Tracheophyta</taxon>
        <taxon>Spermatophyta</taxon>
        <taxon>Magnoliopsida</taxon>
        <taxon>eudicotyledons</taxon>
        <taxon>Gunneridae</taxon>
        <taxon>Pentapetalae</taxon>
        <taxon>rosids</taxon>
        <taxon>fabids</taxon>
        <taxon>Malpighiales</taxon>
        <taxon>Linaceae</taxon>
        <taxon>Linum</taxon>
    </lineage>
</organism>
<dbReference type="Gene3D" id="2.60.40.150">
    <property type="entry name" value="C2 domain"/>
    <property type="match status" value="1"/>
</dbReference>
<evidence type="ECO:0000259" key="2">
    <source>
        <dbReference type="PROSITE" id="PS50004"/>
    </source>
</evidence>
<dbReference type="InterPro" id="IPR044750">
    <property type="entry name" value="C2_SRC2/BAP"/>
</dbReference>
<accession>A0AAV2CHY8</accession>
<name>A0AAV2CHY8_9ROSI</name>
<dbReference type="PANTHER" id="PTHR32246">
    <property type="entry name" value="INGRESSION PROTEIN FIC1"/>
    <property type="match status" value="1"/>
</dbReference>
<feature type="compositionally biased region" description="Low complexity" evidence="1">
    <location>
        <begin position="398"/>
        <end position="407"/>
    </location>
</feature>
<dbReference type="AlphaFoldDB" id="A0AAV2CHY8"/>
<dbReference type="GO" id="GO:0006952">
    <property type="term" value="P:defense response"/>
    <property type="evidence" value="ECO:0007669"/>
    <property type="project" value="InterPro"/>
</dbReference>
<reference evidence="3 4" key="1">
    <citation type="submission" date="2024-04" db="EMBL/GenBank/DDBJ databases">
        <authorList>
            <person name="Fracassetti M."/>
        </authorList>
    </citation>
    <scope>NUCLEOTIDE SEQUENCE [LARGE SCALE GENOMIC DNA]</scope>
</reference>
<gene>
    <name evidence="3" type="ORF">LTRI10_LOCUS3742</name>
</gene>
<sequence>MSRILNPFQLLELTIMSGQELHQVSRKMKTYAVAWIHPNRKLSTRVDSLGHNRPTWNDKFVFRVDEEFLYSDTSAVTIDIYAVHWFRDVLVGTVRVLVGSVAPPRQQQQTRPNKVLRQGNRFLALQVRRPSGRPQGLLNVGVAVLDSSMRSMPLYCGSSAVGYRDLMGEKKGDEGSSDGGSSSMYSAIPNKKQFLLPWIPTPELRRTKSDSSSMLDLPPTGKGKKTGTDRIGGGGGGGSMVNGRSRAGSMLTGLESYRNGTKFNKTRSPDSRGSQSDVAGLAQKKKKKDCKSNQIPLPPGAKFLHGSDTSSSDGFSAAGNPMAVKKPGRPPITDSELGPSASEVAAATVAKIRNLNYKWEEGSDVVGSWSMESSSMEGLQSKLERWRTDFPPVYAGGSVVRSGPESSSGGGSSMVSGPGGGNGRVVRQGKDGKGAGGFTCLTNICGLQFTIVCGGAAAARRTKKAKKQKWDKSSSISI</sequence>
<evidence type="ECO:0000313" key="3">
    <source>
        <dbReference type="EMBL" id="CAL1356017.1"/>
    </source>
</evidence>
<dbReference type="CDD" id="cd04051">
    <property type="entry name" value="C2_SRC2_like"/>
    <property type="match status" value="1"/>
</dbReference>
<dbReference type="PANTHER" id="PTHR32246:SF143">
    <property type="entry name" value="CALCIUM-DEPENDENT LIPID-BINDING (CALB DOMAIN) FAMILY PROTEIN"/>
    <property type="match status" value="1"/>
</dbReference>
<dbReference type="Proteomes" id="UP001497516">
    <property type="component" value="Chromosome 1"/>
</dbReference>
<feature type="compositionally biased region" description="Gly residues" evidence="1">
    <location>
        <begin position="230"/>
        <end position="240"/>
    </location>
</feature>
<dbReference type="InterPro" id="IPR035892">
    <property type="entry name" value="C2_domain_sf"/>
</dbReference>
<evidence type="ECO:0000313" key="4">
    <source>
        <dbReference type="Proteomes" id="UP001497516"/>
    </source>
</evidence>
<proteinExistence type="predicted"/>
<dbReference type="PROSITE" id="PS50004">
    <property type="entry name" value="C2"/>
    <property type="match status" value="1"/>
</dbReference>
<dbReference type="EMBL" id="OZ034813">
    <property type="protein sequence ID" value="CAL1356017.1"/>
    <property type="molecule type" value="Genomic_DNA"/>
</dbReference>
<keyword evidence="4" id="KW-1185">Reference proteome</keyword>